<keyword evidence="5" id="KW-1185">Reference proteome</keyword>
<dbReference type="PANTHER" id="PTHR44757">
    <property type="entry name" value="DIGUANYLATE CYCLASE DGCP"/>
    <property type="match status" value="1"/>
</dbReference>
<dbReference type="InterPro" id="IPR029016">
    <property type="entry name" value="GAF-like_dom_sf"/>
</dbReference>
<gene>
    <name evidence="4" type="ORF">J3U87_26470</name>
</gene>
<dbReference type="InterPro" id="IPR000160">
    <property type="entry name" value="GGDEF_dom"/>
</dbReference>
<dbReference type="SUPFAM" id="SSF55073">
    <property type="entry name" value="Nucleotide cyclase"/>
    <property type="match status" value="1"/>
</dbReference>
<dbReference type="InterPro" id="IPR052155">
    <property type="entry name" value="Biofilm_reg_signaling"/>
</dbReference>
<dbReference type="InterPro" id="IPR003018">
    <property type="entry name" value="GAF"/>
</dbReference>
<dbReference type="InterPro" id="IPR035919">
    <property type="entry name" value="EAL_sf"/>
</dbReference>
<dbReference type="SMART" id="SM00052">
    <property type="entry name" value="EAL"/>
    <property type="match status" value="1"/>
</dbReference>
<dbReference type="EMBL" id="CP071793">
    <property type="protein sequence ID" value="QTD49146.1"/>
    <property type="molecule type" value="Genomic_DNA"/>
</dbReference>
<dbReference type="Pfam" id="PF00990">
    <property type="entry name" value="GGDEF"/>
    <property type="match status" value="1"/>
</dbReference>
<feature type="transmembrane region" description="Helical" evidence="1">
    <location>
        <begin position="177"/>
        <end position="197"/>
    </location>
</feature>
<evidence type="ECO:0000259" key="2">
    <source>
        <dbReference type="PROSITE" id="PS50883"/>
    </source>
</evidence>
<dbReference type="PANTHER" id="PTHR44757:SF2">
    <property type="entry name" value="BIOFILM ARCHITECTURE MAINTENANCE PROTEIN MBAA"/>
    <property type="match status" value="1"/>
</dbReference>
<dbReference type="Pfam" id="PF01590">
    <property type="entry name" value="GAF"/>
    <property type="match status" value="1"/>
</dbReference>
<name>A0A8A4TGU7_SULCO</name>
<evidence type="ECO:0000313" key="4">
    <source>
        <dbReference type="EMBL" id="QTD49146.1"/>
    </source>
</evidence>
<dbReference type="SUPFAM" id="SSF55781">
    <property type="entry name" value="GAF domain-like"/>
    <property type="match status" value="1"/>
</dbReference>
<dbReference type="SUPFAM" id="SSF141868">
    <property type="entry name" value="EAL domain-like"/>
    <property type="match status" value="1"/>
</dbReference>
<protein>
    <submittedName>
        <fullName evidence="4">EAL domain-containing protein</fullName>
    </submittedName>
</protein>
<dbReference type="Gene3D" id="3.30.70.270">
    <property type="match status" value="1"/>
</dbReference>
<proteinExistence type="predicted"/>
<dbReference type="InterPro" id="IPR043128">
    <property type="entry name" value="Rev_trsase/Diguanyl_cyclase"/>
</dbReference>
<dbReference type="AlphaFoldDB" id="A0A8A4TGU7"/>
<dbReference type="RefSeq" id="WP_237378787.1">
    <property type="nucleotide sequence ID" value="NZ_CP071793.1"/>
</dbReference>
<keyword evidence="1" id="KW-0812">Transmembrane</keyword>
<dbReference type="Proteomes" id="UP000663929">
    <property type="component" value="Chromosome"/>
</dbReference>
<accession>A0A8A4TGU7</accession>
<evidence type="ECO:0000313" key="5">
    <source>
        <dbReference type="Proteomes" id="UP000663929"/>
    </source>
</evidence>
<dbReference type="FunFam" id="3.20.20.450:FF:000001">
    <property type="entry name" value="Cyclic di-GMP phosphodiesterase yahA"/>
    <property type="match status" value="1"/>
</dbReference>
<feature type="transmembrane region" description="Helical" evidence="1">
    <location>
        <begin position="7"/>
        <end position="27"/>
    </location>
</feature>
<dbReference type="KEGG" id="scor:J3U87_26470"/>
<dbReference type="Pfam" id="PF00563">
    <property type="entry name" value="EAL"/>
    <property type="match status" value="1"/>
</dbReference>
<feature type="domain" description="GGDEF" evidence="3">
    <location>
        <begin position="451"/>
        <end position="584"/>
    </location>
</feature>
<dbReference type="CDD" id="cd01948">
    <property type="entry name" value="EAL"/>
    <property type="match status" value="1"/>
</dbReference>
<dbReference type="InterPro" id="IPR001633">
    <property type="entry name" value="EAL_dom"/>
</dbReference>
<dbReference type="PROSITE" id="PS50887">
    <property type="entry name" value="GGDEF"/>
    <property type="match status" value="1"/>
</dbReference>
<feature type="domain" description="EAL" evidence="2">
    <location>
        <begin position="593"/>
        <end position="847"/>
    </location>
</feature>
<keyword evidence="1" id="KW-0472">Membrane</keyword>
<organism evidence="4 5">
    <name type="scientific">Sulfidibacter corallicola</name>
    <dbReference type="NCBI Taxonomy" id="2818388"/>
    <lineage>
        <taxon>Bacteria</taxon>
        <taxon>Pseudomonadati</taxon>
        <taxon>Acidobacteriota</taxon>
        <taxon>Holophagae</taxon>
        <taxon>Acanthopleuribacterales</taxon>
        <taxon>Acanthopleuribacteraceae</taxon>
        <taxon>Sulfidibacter</taxon>
    </lineage>
</organism>
<reference evidence="4" key="1">
    <citation type="submission" date="2021-03" db="EMBL/GenBank/DDBJ databases">
        <title>Acanthopleuribacteraceae sp. M133.</title>
        <authorList>
            <person name="Wang G."/>
        </authorList>
    </citation>
    <scope>NUCLEOTIDE SEQUENCE</scope>
    <source>
        <strain evidence="4">M133</strain>
    </source>
</reference>
<dbReference type="SMART" id="SM00267">
    <property type="entry name" value="GGDEF"/>
    <property type="match status" value="1"/>
</dbReference>
<evidence type="ECO:0000256" key="1">
    <source>
        <dbReference type="SAM" id="Phobius"/>
    </source>
</evidence>
<dbReference type="InterPro" id="IPR029787">
    <property type="entry name" value="Nucleotide_cyclase"/>
</dbReference>
<dbReference type="SMART" id="SM00065">
    <property type="entry name" value="GAF"/>
    <property type="match status" value="1"/>
</dbReference>
<dbReference type="Gene3D" id="3.30.450.40">
    <property type="match status" value="1"/>
</dbReference>
<dbReference type="CDD" id="cd01949">
    <property type="entry name" value="GGDEF"/>
    <property type="match status" value="1"/>
</dbReference>
<dbReference type="NCBIfam" id="TIGR00254">
    <property type="entry name" value="GGDEF"/>
    <property type="match status" value="1"/>
</dbReference>
<evidence type="ECO:0000259" key="3">
    <source>
        <dbReference type="PROSITE" id="PS50887"/>
    </source>
</evidence>
<sequence>MKSRRDIFLGFAIVLLPPLIAALWTFYSSLLVSDRIDDLSSSLFPILELTNEITIKVNDLKDHYIATALDPDEEGLRVCQSLGAELNEDFGRLQALSDDPEIRDLHVMSEHYGRTGQKLILAMLEGKEHAFMDEGGTMSQVAGTLVSNLRSYREDKERRFSENLNLVNTHARYTNNVTLFATSVALGFGTLLAFWLLRGFSRKNLQLRQANLALESRYREICEANTQLEKEIRERKRAEEALRTSLAFEEALSQVSKLFTSTYAPNLRQVVKILGQVVGTNLSFIGLLKGDHVQMEKLVEWTCGDPVYRFPDVMDLNLEKFPRLLDVLARGEIIQIDNVAHLPSKAQGERAFAEALNIQSVLLMPISSEDKGFWGYMGFADVSAVRYWSKEDIRILRVATEMLSNFLARKRAEKKLKHDAFHDALTGLPNRALAMERLTHAIERQEVHPKKCFAVLFLDLDRFKPINDSLGHQFGDLMLIEVGKRLRTCVRGFDTVARLGGDEFIILLEEIENADRAKSVAAAILRGLNHPFLVSGQELFISGSIGIAISSGDYLAADDALRDADIAMYRAKTLGKSRYVVFEKSMQTHTLTTLKMEADLRRALERDELQIFYQPIISLESGHIIGFESLLRWVHAEQGMILPHEFIALAEETGLISNLGEWALRKACSQLARWQAMGHEELSIAVNFSTQQFYQENLPGIIQDVLVETGVPPGTLKLELTESILMENLDTNVEMLRNLKRLGLEILVDDFGTGYSSLSYLSRFPLTALKIDRSFVTDVPGNMDNAAITSAIIAMANSLDLQVIAEGVENVDQLQFLWGKGCHMVQGFLFSPALSVEEATTALSHQETVEAFARMIGAVEGAPK</sequence>
<dbReference type="Gene3D" id="3.20.20.450">
    <property type="entry name" value="EAL domain"/>
    <property type="match status" value="1"/>
</dbReference>
<dbReference type="PROSITE" id="PS50883">
    <property type="entry name" value="EAL"/>
    <property type="match status" value="1"/>
</dbReference>
<keyword evidence="1" id="KW-1133">Transmembrane helix</keyword>